<dbReference type="GO" id="GO:0032259">
    <property type="term" value="P:methylation"/>
    <property type="evidence" value="ECO:0007669"/>
    <property type="project" value="UniProtKB-KW"/>
</dbReference>
<accession>A0A8T7M0M5</accession>
<keyword evidence="5" id="KW-1185">Reference proteome</keyword>
<keyword evidence="2" id="KW-0489">Methyltransferase</keyword>
<dbReference type="AlphaFoldDB" id="A0A8T7M0M5"/>
<dbReference type="Proteomes" id="UP001431572">
    <property type="component" value="Chromosome 1"/>
</dbReference>
<gene>
    <name evidence="2" type="ORF">HXX08_03695</name>
    <name evidence="3" type="ORF">OZ401_000087</name>
</gene>
<feature type="domain" description="Ribosomal RNA methyltransferase FtsJ" evidence="1">
    <location>
        <begin position="185"/>
        <end position="281"/>
    </location>
</feature>
<dbReference type="EMBL" id="CP128399">
    <property type="protein sequence ID" value="WJW66842.1"/>
    <property type="molecule type" value="Genomic_DNA"/>
</dbReference>
<evidence type="ECO:0000259" key="1">
    <source>
        <dbReference type="Pfam" id="PF01728"/>
    </source>
</evidence>
<reference evidence="3" key="2">
    <citation type="journal article" date="2024" name="Nature">
        <title>Anoxygenic phototroph of the Chloroflexota uses a type I reaction centre.</title>
        <authorList>
            <person name="Tsuji J.M."/>
            <person name="Shaw N.A."/>
            <person name="Nagashima S."/>
            <person name="Venkiteswaran J.J."/>
            <person name="Schiff S.L."/>
            <person name="Watanabe T."/>
            <person name="Fukui M."/>
            <person name="Hanada S."/>
            <person name="Tank M."/>
            <person name="Neufeld J.D."/>
        </authorList>
    </citation>
    <scope>NUCLEOTIDE SEQUENCE</scope>
    <source>
        <strain evidence="3">L227-S17</strain>
    </source>
</reference>
<dbReference type="Pfam" id="PF01728">
    <property type="entry name" value="FtsJ"/>
    <property type="match status" value="1"/>
</dbReference>
<evidence type="ECO:0000313" key="5">
    <source>
        <dbReference type="Proteomes" id="UP001431572"/>
    </source>
</evidence>
<keyword evidence="2" id="KW-0808">Transferase</keyword>
<dbReference type="EMBL" id="JACATZ010000001">
    <property type="protein sequence ID" value="NWJ44961.1"/>
    <property type="molecule type" value="Genomic_DNA"/>
</dbReference>
<dbReference type="PANTHER" id="PTHR37524:SF2">
    <property type="entry name" value="RIBOSOMAL RNA METHYLTRANSFERASE FTSJ DOMAIN-CONTAINING PROTEIN"/>
    <property type="match status" value="1"/>
</dbReference>
<dbReference type="GO" id="GO:0008168">
    <property type="term" value="F:methyltransferase activity"/>
    <property type="evidence" value="ECO:0007669"/>
    <property type="project" value="UniProtKB-KW"/>
</dbReference>
<dbReference type="PANTHER" id="PTHR37524">
    <property type="entry name" value="RIBOSOMAL RNA LARGE SUBUNIT METHYLTRANSFERASE M"/>
    <property type="match status" value="1"/>
</dbReference>
<dbReference type="Gene3D" id="3.40.50.150">
    <property type="entry name" value="Vaccinia Virus protein VP39"/>
    <property type="match status" value="1"/>
</dbReference>
<reference evidence="2 4" key="1">
    <citation type="submission" date="2020-06" db="EMBL/GenBank/DDBJ databases">
        <title>Anoxygenic phototrophic Chloroflexota member uses a Type I reaction center.</title>
        <authorList>
            <person name="Tsuji J.M."/>
            <person name="Shaw N.A."/>
            <person name="Nagashima S."/>
            <person name="Venkiteswaran J."/>
            <person name="Schiff S.L."/>
            <person name="Hanada S."/>
            <person name="Tank M."/>
            <person name="Neufeld J.D."/>
        </authorList>
    </citation>
    <scope>NUCLEOTIDE SEQUENCE [LARGE SCALE GENOMIC DNA]</scope>
    <source>
        <strain evidence="2">L227-S17</strain>
    </source>
</reference>
<dbReference type="Proteomes" id="UP000521676">
    <property type="component" value="Unassembled WGS sequence"/>
</dbReference>
<organism evidence="2 4">
    <name type="scientific">Candidatus Chlorohelix allophototropha</name>
    <dbReference type="NCBI Taxonomy" id="3003348"/>
    <lineage>
        <taxon>Bacteria</taxon>
        <taxon>Bacillati</taxon>
        <taxon>Chloroflexota</taxon>
        <taxon>Chloroflexia</taxon>
        <taxon>Candidatus Chloroheliales</taxon>
        <taxon>Candidatus Chloroheliaceae</taxon>
        <taxon>Candidatus Chlorohelix</taxon>
    </lineage>
</organism>
<dbReference type="Gene3D" id="3.30.2130.30">
    <property type="match status" value="1"/>
</dbReference>
<evidence type="ECO:0000313" key="4">
    <source>
        <dbReference type="Proteomes" id="UP000521676"/>
    </source>
</evidence>
<dbReference type="InterPro" id="IPR002877">
    <property type="entry name" value="RNA_MeTrfase_FtsJ_dom"/>
</dbReference>
<dbReference type="SUPFAM" id="SSF53335">
    <property type="entry name" value="S-adenosyl-L-methionine-dependent methyltransferases"/>
    <property type="match status" value="1"/>
</dbReference>
<proteinExistence type="predicted"/>
<dbReference type="RefSeq" id="WP_341468735.1">
    <property type="nucleotide sequence ID" value="NZ_CP128399.1"/>
</dbReference>
<sequence length="350" mass="38990">MSQTILTASPDFISTALEELCEADPALTVEKLLGDGVSLVSGPMDFETLSTRLQKLEPVFLRHICPVWLIHKMREREELAALTQVLVELPATARLLSQGVSFSVQARFLGEDPQHVLTAYAIKEDISQSIITKFGAVENIKTPDVVVSVAVYEATAYVGISKVSQNLSDWAGGMRRFARESQQISRAEFKLLEAMDIFGLKLPESGSALDLGAAPGGWTRLLLKNGLQVVAVDPAELDPRLNSYTNLRHFRGHAADYLRLAQKQRRRFDIILSDMRVDARVTAELMGQFANLLPPRGHGLATLKLPFASPELDPVLHMRQSLTLLRQSFRLVQAKHLFHNRQEVTVFLEK</sequence>
<dbReference type="InterPro" id="IPR029063">
    <property type="entry name" value="SAM-dependent_MTases_sf"/>
</dbReference>
<evidence type="ECO:0000313" key="2">
    <source>
        <dbReference type="EMBL" id="NWJ44961.1"/>
    </source>
</evidence>
<evidence type="ECO:0000313" key="3">
    <source>
        <dbReference type="EMBL" id="WJW66842.1"/>
    </source>
</evidence>
<name>A0A8T7M0M5_9CHLR</name>
<protein>
    <submittedName>
        <fullName evidence="2">Methyltransferase domain-containing protein</fullName>
    </submittedName>
</protein>